<dbReference type="PANTHER" id="PTHR10996">
    <property type="entry name" value="2-HYDROXYACID DEHYDROGENASE-RELATED"/>
    <property type="match status" value="1"/>
</dbReference>
<gene>
    <name evidence="3" type="ORF">RND71_017142</name>
</gene>
<dbReference type="InterPro" id="IPR006139">
    <property type="entry name" value="D-isomer_2_OHA_DH_cat_dom"/>
</dbReference>
<evidence type="ECO:0000256" key="1">
    <source>
        <dbReference type="ARBA" id="ARBA00023002"/>
    </source>
</evidence>
<keyword evidence="1" id="KW-0560">Oxidoreductase</keyword>
<dbReference type="SUPFAM" id="SSF52283">
    <property type="entry name" value="Formate/glycerate dehydrogenase catalytic domain-like"/>
    <property type="match status" value="1"/>
</dbReference>
<dbReference type="Pfam" id="PF00389">
    <property type="entry name" value="2-Hacid_dh"/>
    <property type="match status" value="1"/>
</dbReference>
<dbReference type="GO" id="GO:0051287">
    <property type="term" value="F:NAD binding"/>
    <property type="evidence" value="ECO:0007669"/>
    <property type="project" value="InterPro"/>
</dbReference>
<reference evidence="3" key="1">
    <citation type="submission" date="2023-12" db="EMBL/GenBank/DDBJ databases">
        <title>Genome assembly of Anisodus tanguticus.</title>
        <authorList>
            <person name="Wang Y.-J."/>
        </authorList>
    </citation>
    <scope>NUCLEOTIDE SEQUENCE</scope>
    <source>
        <strain evidence="3">KB-2021</strain>
        <tissue evidence="3">Leaf</tissue>
    </source>
</reference>
<name>A0AAE1VFR3_9SOLA</name>
<feature type="domain" description="D-isomer specific 2-hydroxyacid dehydrogenase catalytic" evidence="2">
    <location>
        <begin position="47"/>
        <end position="78"/>
    </location>
</feature>
<dbReference type="PANTHER" id="PTHR10996:SF278">
    <property type="entry name" value="GLYOXYLATE_HYDROXYPYRUVATE REDUCTASE A HPR2-LIKE"/>
    <property type="match status" value="1"/>
</dbReference>
<accession>A0AAE1VFR3</accession>
<organism evidence="3 4">
    <name type="scientific">Anisodus tanguticus</name>
    <dbReference type="NCBI Taxonomy" id="243964"/>
    <lineage>
        <taxon>Eukaryota</taxon>
        <taxon>Viridiplantae</taxon>
        <taxon>Streptophyta</taxon>
        <taxon>Embryophyta</taxon>
        <taxon>Tracheophyta</taxon>
        <taxon>Spermatophyta</taxon>
        <taxon>Magnoliopsida</taxon>
        <taxon>eudicotyledons</taxon>
        <taxon>Gunneridae</taxon>
        <taxon>Pentapetalae</taxon>
        <taxon>asterids</taxon>
        <taxon>lamiids</taxon>
        <taxon>Solanales</taxon>
        <taxon>Solanaceae</taxon>
        <taxon>Solanoideae</taxon>
        <taxon>Hyoscyameae</taxon>
        <taxon>Anisodus</taxon>
    </lineage>
</organism>
<dbReference type="GO" id="GO:0005829">
    <property type="term" value="C:cytosol"/>
    <property type="evidence" value="ECO:0007669"/>
    <property type="project" value="TreeGrafter"/>
</dbReference>
<dbReference type="GO" id="GO:0016618">
    <property type="term" value="F:hydroxypyruvate reductase [NAD(P)H] activity"/>
    <property type="evidence" value="ECO:0007669"/>
    <property type="project" value="TreeGrafter"/>
</dbReference>
<dbReference type="Gene3D" id="3.40.50.720">
    <property type="entry name" value="NAD(P)-binding Rossmann-like Domain"/>
    <property type="match status" value="1"/>
</dbReference>
<protein>
    <recommendedName>
        <fullName evidence="2">D-isomer specific 2-hydroxyacid dehydrogenase catalytic domain-containing protein</fullName>
    </recommendedName>
</protein>
<dbReference type="Proteomes" id="UP001291623">
    <property type="component" value="Unassembled WGS sequence"/>
</dbReference>
<evidence type="ECO:0000313" key="4">
    <source>
        <dbReference type="Proteomes" id="UP001291623"/>
    </source>
</evidence>
<evidence type="ECO:0000313" key="3">
    <source>
        <dbReference type="EMBL" id="KAK4361901.1"/>
    </source>
</evidence>
<keyword evidence="4" id="KW-1185">Reference proteome</keyword>
<dbReference type="EMBL" id="JAVYJV010000009">
    <property type="protein sequence ID" value="KAK4361901.1"/>
    <property type="molecule type" value="Genomic_DNA"/>
</dbReference>
<comment type="caution">
    <text evidence="3">The sequence shown here is derived from an EMBL/GenBank/DDBJ whole genome shotgun (WGS) entry which is preliminary data.</text>
</comment>
<dbReference type="AlphaFoldDB" id="A0AAE1VFR3"/>
<dbReference type="InterPro" id="IPR050223">
    <property type="entry name" value="D-isomer_2-hydroxyacid_DH"/>
</dbReference>
<sequence length="86" mass="9901">MESIGVLMTCPMSPYLEQELEKRFNFLRLWKFPENQKSHYLKLHSDVGLDKIDLELCREKGIKVTYCPDLITDDVADTGIALILAV</sequence>
<dbReference type="GO" id="GO:0030267">
    <property type="term" value="F:glyoxylate reductase (NADPH) activity"/>
    <property type="evidence" value="ECO:0007669"/>
    <property type="project" value="TreeGrafter"/>
</dbReference>
<evidence type="ECO:0000259" key="2">
    <source>
        <dbReference type="Pfam" id="PF00389"/>
    </source>
</evidence>
<proteinExistence type="predicted"/>